<dbReference type="EMBL" id="JBHTCA010000028">
    <property type="protein sequence ID" value="MFC7411303.1"/>
    <property type="molecule type" value="Genomic_DNA"/>
</dbReference>
<evidence type="ECO:0000313" key="3">
    <source>
        <dbReference type="Proteomes" id="UP001596501"/>
    </source>
</evidence>
<reference evidence="3" key="1">
    <citation type="journal article" date="2019" name="Int. J. Syst. Evol. Microbiol.">
        <title>The Global Catalogue of Microorganisms (GCM) 10K type strain sequencing project: providing services to taxonomists for standard genome sequencing and annotation.</title>
        <authorList>
            <consortium name="The Broad Institute Genomics Platform"/>
            <consortium name="The Broad Institute Genome Sequencing Center for Infectious Disease"/>
            <person name="Wu L."/>
            <person name="Ma J."/>
        </authorList>
    </citation>
    <scope>NUCLEOTIDE SEQUENCE [LARGE SCALE GENOMIC DNA]</scope>
    <source>
        <strain evidence="3">CGMCC 1.12371</strain>
    </source>
</reference>
<dbReference type="Gene3D" id="1.25.40.20">
    <property type="entry name" value="Ankyrin repeat-containing domain"/>
    <property type="match status" value="1"/>
</dbReference>
<dbReference type="InterPro" id="IPR036770">
    <property type="entry name" value="Ankyrin_rpt-contain_sf"/>
</dbReference>
<dbReference type="SUPFAM" id="SSF48403">
    <property type="entry name" value="Ankyrin repeat"/>
    <property type="match status" value="1"/>
</dbReference>
<evidence type="ECO:0000256" key="1">
    <source>
        <dbReference type="PROSITE-ProRule" id="PRU00023"/>
    </source>
</evidence>
<dbReference type="RefSeq" id="WP_382227525.1">
    <property type="nucleotide sequence ID" value="NZ_JBHTCA010000028.1"/>
</dbReference>
<accession>A0ABW2QQ62</accession>
<sequence length="138" mass="14987">MSDWKTQQMIKASGWPDAPEALAIGANFNQATASGLVPLHWACQHGKAGLVRHMIAHGANVADVSADGKSMLALALDAQDFQTLMLLIDQLKATGAPPPGEAIKARLIQSFRSGHPDSRNRIVQTLRDWERIARKNRA</sequence>
<dbReference type="Pfam" id="PF12796">
    <property type="entry name" value="Ank_2"/>
    <property type="match status" value="1"/>
</dbReference>
<dbReference type="InterPro" id="IPR002110">
    <property type="entry name" value="Ankyrin_rpt"/>
</dbReference>
<proteinExistence type="predicted"/>
<evidence type="ECO:0000313" key="2">
    <source>
        <dbReference type="EMBL" id="MFC7411303.1"/>
    </source>
</evidence>
<protein>
    <submittedName>
        <fullName evidence="2">Ankyrin repeat domain-containing protein</fullName>
    </submittedName>
</protein>
<dbReference type="PROSITE" id="PS50088">
    <property type="entry name" value="ANK_REPEAT"/>
    <property type="match status" value="1"/>
</dbReference>
<gene>
    <name evidence="2" type="ORF">ACFQPB_20765</name>
</gene>
<keyword evidence="3" id="KW-1185">Reference proteome</keyword>
<name>A0ABW2QQ62_9BURK</name>
<organism evidence="2 3">
    <name type="scientific">Hydrogenophaga atypica</name>
    <dbReference type="NCBI Taxonomy" id="249409"/>
    <lineage>
        <taxon>Bacteria</taxon>
        <taxon>Pseudomonadati</taxon>
        <taxon>Pseudomonadota</taxon>
        <taxon>Betaproteobacteria</taxon>
        <taxon>Burkholderiales</taxon>
        <taxon>Comamonadaceae</taxon>
        <taxon>Hydrogenophaga</taxon>
    </lineage>
</organism>
<feature type="repeat" description="ANK" evidence="1">
    <location>
        <begin position="34"/>
        <end position="66"/>
    </location>
</feature>
<dbReference type="SMART" id="SM00248">
    <property type="entry name" value="ANK"/>
    <property type="match status" value="2"/>
</dbReference>
<dbReference type="PROSITE" id="PS50297">
    <property type="entry name" value="ANK_REP_REGION"/>
    <property type="match status" value="1"/>
</dbReference>
<keyword evidence="1" id="KW-0040">ANK repeat</keyword>
<dbReference type="Proteomes" id="UP001596501">
    <property type="component" value="Unassembled WGS sequence"/>
</dbReference>
<comment type="caution">
    <text evidence="2">The sequence shown here is derived from an EMBL/GenBank/DDBJ whole genome shotgun (WGS) entry which is preliminary data.</text>
</comment>